<comment type="caution">
    <text evidence="1">The sequence shown here is derived from an EMBL/GenBank/DDBJ whole genome shotgun (WGS) entry which is preliminary data.</text>
</comment>
<dbReference type="EMBL" id="CAKXZS010000089">
    <property type="protein sequence ID" value="CAH2408016.1"/>
    <property type="molecule type" value="Genomic_DNA"/>
</dbReference>
<organism evidence="1 2">
    <name type="scientific">Mesorhizobium ventifaucium</name>
    <dbReference type="NCBI Taxonomy" id="666020"/>
    <lineage>
        <taxon>Bacteria</taxon>
        <taxon>Pseudomonadati</taxon>
        <taxon>Pseudomonadota</taxon>
        <taxon>Alphaproteobacteria</taxon>
        <taxon>Hyphomicrobiales</taxon>
        <taxon>Phyllobacteriaceae</taxon>
        <taxon>Mesorhizobium</taxon>
    </lineage>
</organism>
<accession>A0ABN8KEB3</accession>
<name>A0ABN8KEB3_9HYPH</name>
<protein>
    <recommendedName>
        <fullName evidence="3">Transposase DDE domain-containing protein</fullName>
    </recommendedName>
</protein>
<evidence type="ECO:0000313" key="1">
    <source>
        <dbReference type="EMBL" id="CAH2408016.1"/>
    </source>
</evidence>
<proteinExistence type="predicted"/>
<reference evidence="1" key="1">
    <citation type="submission" date="2022-03" db="EMBL/GenBank/DDBJ databases">
        <authorList>
            <person name="Brunel B."/>
        </authorList>
    </citation>
    <scope>NUCLEOTIDE SEQUENCE</scope>
    <source>
        <strain evidence="1">STM4922sample</strain>
    </source>
</reference>
<gene>
    <name evidence="1" type="ORF">MES4922_90017</name>
</gene>
<keyword evidence="2" id="KW-1185">Reference proteome</keyword>
<sequence length="80" mass="9128">MPTATCFLGSFGCTHTEHGAAIKLRWSGGLPSALENRERQMSTLKSKVVSVRAYFRTRLGRLEHVCAHFRSWPRQLSFDF</sequence>
<dbReference type="Proteomes" id="UP001152604">
    <property type="component" value="Unassembled WGS sequence"/>
</dbReference>
<evidence type="ECO:0000313" key="2">
    <source>
        <dbReference type="Proteomes" id="UP001152604"/>
    </source>
</evidence>
<evidence type="ECO:0008006" key="3">
    <source>
        <dbReference type="Google" id="ProtNLM"/>
    </source>
</evidence>